<dbReference type="EMBL" id="JACSQF010000004">
    <property type="protein sequence ID" value="MBD7980277.1"/>
    <property type="molecule type" value="Genomic_DNA"/>
</dbReference>
<dbReference type="PANTHER" id="PTHR34512:SF30">
    <property type="entry name" value="OUTER MEMBRANE PROTEIN ASSEMBLY FACTOR BAMB"/>
    <property type="match status" value="1"/>
</dbReference>
<proteinExistence type="predicted"/>
<feature type="compositionally biased region" description="Basic and acidic residues" evidence="1">
    <location>
        <begin position="18"/>
        <end position="32"/>
    </location>
</feature>
<dbReference type="PANTHER" id="PTHR34512">
    <property type="entry name" value="CELL SURFACE PROTEIN"/>
    <property type="match status" value="1"/>
</dbReference>
<dbReference type="InterPro" id="IPR015943">
    <property type="entry name" value="WD40/YVTN_repeat-like_dom_sf"/>
</dbReference>
<dbReference type="SUPFAM" id="SSF50998">
    <property type="entry name" value="Quinoprotein alcohol dehydrogenase-like"/>
    <property type="match status" value="2"/>
</dbReference>
<keyword evidence="2" id="KW-0472">Membrane</keyword>
<evidence type="ECO:0000256" key="1">
    <source>
        <dbReference type="SAM" id="MobiDB-lite"/>
    </source>
</evidence>
<organism evidence="4 5">
    <name type="scientific">Oerskovia merdavium</name>
    <dbReference type="NCBI Taxonomy" id="2762227"/>
    <lineage>
        <taxon>Bacteria</taxon>
        <taxon>Bacillati</taxon>
        <taxon>Actinomycetota</taxon>
        <taxon>Actinomycetes</taxon>
        <taxon>Micrococcales</taxon>
        <taxon>Cellulomonadaceae</taxon>
        <taxon>Oerskovia</taxon>
    </lineage>
</organism>
<feature type="domain" description="Pyrrolo-quinoline quinone repeat" evidence="3">
    <location>
        <begin position="321"/>
        <end position="467"/>
    </location>
</feature>
<dbReference type="Gene3D" id="2.130.10.10">
    <property type="entry name" value="YVTN repeat-like/Quinoprotein amine dehydrogenase"/>
    <property type="match status" value="1"/>
</dbReference>
<dbReference type="InterPro" id="IPR011047">
    <property type="entry name" value="Quinoprotein_ADH-like_sf"/>
</dbReference>
<evidence type="ECO:0000313" key="5">
    <source>
        <dbReference type="Proteomes" id="UP000655570"/>
    </source>
</evidence>
<evidence type="ECO:0000256" key="2">
    <source>
        <dbReference type="SAM" id="Phobius"/>
    </source>
</evidence>
<reference evidence="4 5" key="1">
    <citation type="submission" date="2020-08" db="EMBL/GenBank/DDBJ databases">
        <title>A Genomic Blueprint of the Chicken Gut Microbiome.</title>
        <authorList>
            <person name="Gilroy R."/>
            <person name="Ravi A."/>
            <person name="Getino M."/>
            <person name="Pursley I."/>
            <person name="Horton D.L."/>
            <person name="Alikhan N.-F."/>
            <person name="Baker D."/>
            <person name="Gharbi K."/>
            <person name="Hall N."/>
            <person name="Watson M."/>
            <person name="Adriaenssens E.M."/>
            <person name="Foster-Nyarko E."/>
            <person name="Jarju S."/>
            <person name="Secka A."/>
            <person name="Antonio M."/>
            <person name="Oren A."/>
            <person name="Chaudhuri R."/>
            <person name="La Ragione R.M."/>
            <person name="Hildebrand F."/>
            <person name="Pallen M.J."/>
        </authorList>
    </citation>
    <scope>NUCLEOTIDE SEQUENCE [LARGE SCALE GENOMIC DNA]</scope>
    <source>
        <strain evidence="4 5">Sa2CUA9</strain>
    </source>
</reference>
<keyword evidence="5" id="KW-1185">Reference proteome</keyword>
<keyword evidence="2" id="KW-1133">Transmembrane helix</keyword>
<dbReference type="Pfam" id="PF13360">
    <property type="entry name" value="PQQ_2"/>
    <property type="match status" value="1"/>
</dbReference>
<dbReference type="RefSeq" id="WP_191801912.1">
    <property type="nucleotide sequence ID" value="NZ_JACSQF010000004.1"/>
</dbReference>
<sequence>MPRRRSQQTVTFVLDDSPEGHALDVPDGHGSRDPAGGQGGPARKAGSPQARRRRAALVVGVAALGVALAVVLVNRPPTQDDTHEAIEKTDAGVLDRSNAPRDLWSVPTDGGTPFVVDDLLVLPGRSGLAGFDVGTGTQRWRLDELAGQVCTASPEASAGRTDPAGPAAGDESARSVVCLETAADRVTAQLVSLDGSVVAGVVLDPAAGTPTVGVGGVILQATRDAAGAVVRATDLRTGEAAWEQRLTVRETGAEWTCGTSYGEALRIDVRSGVAGVYGCGLLSFVTAGGLVLDEPVALTTVAALGDGTFLRSSGTALAGPVDAVAADGTVRWTSEGLVLEGGVSDRTASDLVLLDQGEALLALHPDGATAWTAQVAARQVLVRTADAVIVQTVDRETVALDPATGAERWRRAVGPLSDAVPQLVGGTAADRATAVLVGPAASAGYTVVALDLASGDVRWTQEHVGDPDVFQASQGRLRSDRSAVTGLG</sequence>
<accession>A0ABR8TX08</accession>
<comment type="caution">
    <text evidence="4">The sequence shown here is derived from an EMBL/GenBank/DDBJ whole genome shotgun (WGS) entry which is preliminary data.</text>
</comment>
<feature type="transmembrane region" description="Helical" evidence="2">
    <location>
        <begin position="55"/>
        <end position="73"/>
    </location>
</feature>
<dbReference type="SMART" id="SM00564">
    <property type="entry name" value="PQQ"/>
    <property type="match status" value="4"/>
</dbReference>
<feature type="region of interest" description="Disordered" evidence="1">
    <location>
        <begin position="1"/>
        <end position="51"/>
    </location>
</feature>
<protein>
    <submittedName>
        <fullName evidence="4">PQQ-binding-like beta-propeller repeat protein</fullName>
    </submittedName>
</protein>
<dbReference type="InterPro" id="IPR018391">
    <property type="entry name" value="PQQ_b-propeller_rpt"/>
</dbReference>
<keyword evidence="2" id="KW-0812">Transmembrane</keyword>
<evidence type="ECO:0000259" key="3">
    <source>
        <dbReference type="Pfam" id="PF13360"/>
    </source>
</evidence>
<dbReference type="InterPro" id="IPR002372">
    <property type="entry name" value="PQQ_rpt_dom"/>
</dbReference>
<evidence type="ECO:0000313" key="4">
    <source>
        <dbReference type="EMBL" id="MBD7980277.1"/>
    </source>
</evidence>
<dbReference type="Proteomes" id="UP000655570">
    <property type="component" value="Unassembled WGS sequence"/>
</dbReference>
<gene>
    <name evidence="4" type="ORF">H9641_06035</name>
</gene>
<name>A0ABR8TX08_9CELL</name>